<evidence type="ECO:0000256" key="1">
    <source>
        <dbReference type="SAM" id="Phobius"/>
    </source>
</evidence>
<reference evidence="4" key="1">
    <citation type="journal article" date="2020" name="Stud. Mycol.">
        <title>101 Dothideomycetes genomes: A test case for predicting lifestyles and emergence of pathogens.</title>
        <authorList>
            <person name="Haridas S."/>
            <person name="Albert R."/>
            <person name="Binder M."/>
            <person name="Bloem J."/>
            <person name="LaButti K."/>
            <person name="Salamov A."/>
            <person name="Andreopoulos B."/>
            <person name="Baker S."/>
            <person name="Barry K."/>
            <person name="Bills G."/>
            <person name="Bluhm B."/>
            <person name="Cannon C."/>
            <person name="Castanera R."/>
            <person name="Culley D."/>
            <person name="Daum C."/>
            <person name="Ezra D."/>
            <person name="Gonzalez J."/>
            <person name="Henrissat B."/>
            <person name="Kuo A."/>
            <person name="Liang C."/>
            <person name="Lipzen A."/>
            <person name="Lutzoni F."/>
            <person name="Magnuson J."/>
            <person name="Mondo S."/>
            <person name="Nolan M."/>
            <person name="Ohm R."/>
            <person name="Pangilinan J."/>
            <person name="Park H.-J."/>
            <person name="Ramirez L."/>
            <person name="Alfaro M."/>
            <person name="Sun H."/>
            <person name="Tritt A."/>
            <person name="Yoshinaga Y."/>
            <person name="Zwiers L.-H."/>
            <person name="Turgeon B."/>
            <person name="Goodwin S."/>
            <person name="Spatafora J."/>
            <person name="Crous P."/>
            <person name="Grigoriev I."/>
        </authorList>
    </citation>
    <scope>NUCLEOTIDE SEQUENCE [LARGE SCALE GENOMIC DNA]</scope>
    <source>
        <strain evidence="4">CBS 304.66</strain>
    </source>
</reference>
<keyword evidence="4" id="KW-1185">Reference proteome</keyword>
<dbReference type="PANTHER" id="PTHR42109">
    <property type="entry name" value="UNPLACED GENOMIC SCAFFOLD UM_SCAF_CONTIG_1.265, WHOLE GENOME SHOTGUN SEQUENCE"/>
    <property type="match status" value="1"/>
</dbReference>
<keyword evidence="1" id="KW-1133">Transmembrane helix</keyword>
<comment type="caution">
    <text evidence="3">The sequence shown here is derived from an EMBL/GenBank/DDBJ whole genome shotgun (WGS) entry which is preliminary data.</text>
</comment>
<dbReference type="AlphaFoldDB" id="A0A9P4N0H8"/>
<evidence type="ECO:0000313" key="3">
    <source>
        <dbReference type="EMBL" id="KAF2261387.1"/>
    </source>
</evidence>
<evidence type="ECO:0000259" key="2">
    <source>
        <dbReference type="Pfam" id="PF24800"/>
    </source>
</evidence>
<sequence>MGNGDGIFRFRDGIAIAQIVVFSISFWYALHFRWERKIGWFCIGFFSILRVVGAGCMVGTVKHDSKGLWTGVFVCESLGILLLIFTLLEMMETINKVVHTVHKWTFIIPQILTWIDIGISIGGYVTVAKKESGQLDPTPWSRASTAVMVAIVLYTVGVYVYFWLCRNKFAREEGWIIICVGVCVPLLLVRTAYSLIFVITADRTWNAVKGSPAPYLVMTFLPELAFIVACTFTIRNISPMAVVEQRKQDQKAGEDEQCLRDMA</sequence>
<name>A0A9P4N0H8_9PLEO</name>
<accession>A0A9P4N0H8</accession>
<protein>
    <recommendedName>
        <fullName evidence="2">DUF7702 domain-containing protein</fullName>
    </recommendedName>
</protein>
<feature type="transmembrane region" description="Helical" evidence="1">
    <location>
        <begin position="176"/>
        <end position="201"/>
    </location>
</feature>
<feature type="transmembrane region" description="Helical" evidence="1">
    <location>
        <begin position="104"/>
        <end position="125"/>
    </location>
</feature>
<feature type="transmembrane region" description="Helical" evidence="1">
    <location>
        <begin position="13"/>
        <end position="31"/>
    </location>
</feature>
<dbReference type="InterPro" id="IPR056119">
    <property type="entry name" value="DUF7702"/>
</dbReference>
<feature type="domain" description="DUF7702" evidence="2">
    <location>
        <begin position="10"/>
        <end position="232"/>
    </location>
</feature>
<feature type="transmembrane region" description="Helical" evidence="1">
    <location>
        <begin position="145"/>
        <end position="164"/>
    </location>
</feature>
<gene>
    <name evidence="3" type="ORF">CC78DRAFT_619441</name>
</gene>
<keyword evidence="1" id="KW-0812">Transmembrane</keyword>
<keyword evidence="1" id="KW-0472">Membrane</keyword>
<dbReference type="PANTHER" id="PTHR42109:SF2">
    <property type="entry name" value="INTEGRAL MEMBRANE PROTEIN"/>
    <property type="match status" value="1"/>
</dbReference>
<proteinExistence type="predicted"/>
<feature type="transmembrane region" description="Helical" evidence="1">
    <location>
        <begin position="38"/>
        <end position="61"/>
    </location>
</feature>
<feature type="transmembrane region" description="Helical" evidence="1">
    <location>
        <begin position="67"/>
        <end position="88"/>
    </location>
</feature>
<evidence type="ECO:0000313" key="4">
    <source>
        <dbReference type="Proteomes" id="UP000800093"/>
    </source>
</evidence>
<dbReference type="Proteomes" id="UP000800093">
    <property type="component" value="Unassembled WGS sequence"/>
</dbReference>
<feature type="transmembrane region" description="Helical" evidence="1">
    <location>
        <begin position="213"/>
        <end position="237"/>
    </location>
</feature>
<organism evidence="3 4">
    <name type="scientific">Lojkania enalia</name>
    <dbReference type="NCBI Taxonomy" id="147567"/>
    <lineage>
        <taxon>Eukaryota</taxon>
        <taxon>Fungi</taxon>
        <taxon>Dikarya</taxon>
        <taxon>Ascomycota</taxon>
        <taxon>Pezizomycotina</taxon>
        <taxon>Dothideomycetes</taxon>
        <taxon>Pleosporomycetidae</taxon>
        <taxon>Pleosporales</taxon>
        <taxon>Pleosporales incertae sedis</taxon>
        <taxon>Lojkania</taxon>
    </lineage>
</organism>
<dbReference type="Pfam" id="PF24800">
    <property type="entry name" value="DUF7702"/>
    <property type="match status" value="1"/>
</dbReference>
<dbReference type="EMBL" id="ML986658">
    <property type="protein sequence ID" value="KAF2261387.1"/>
    <property type="molecule type" value="Genomic_DNA"/>
</dbReference>
<dbReference type="OrthoDB" id="2560628at2759"/>